<comment type="caution">
    <text evidence="1">The sequence shown here is derived from an EMBL/GenBank/DDBJ whole genome shotgun (WGS) entry which is preliminary data.</text>
</comment>
<sequence length="73" mass="8546">MSEFISGNVGIVRKEDIFCLEISEPDYTTSGYRIIATCYKNNKLQIVHIERGKTFFYISKSFERMKKEIEGIE</sequence>
<dbReference type="EMBL" id="ADMB01000024">
    <property type="protein sequence ID" value="EHR38752.1"/>
    <property type="molecule type" value="Genomic_DNA"/>
</dbReference>
<dbReference type="RefSeq" id="WP_008537777.1">
    <property type="nucleotide sequence ID" value="NZ_JH601090.1"/>
</dbReference>
<keyword evidence="2" id="KW-1185">Reference proteome</keyword>
<proteinExistence type="predicted"/>
<dbReference type="Proteomes" id="UP000005963">
    <property type="component" value="Unassembled WGS sequence"/>
</dbReference>
<gene>
    <name evidence="1" type="ORF">HMPREF9454_00557</name>
</gene>
<organism evidence="1 2">
    <name type="scientific">Megamonas funiformis YIT 11815</name>
    <dbReference type="NCBI Taxonomy" id="742816"/>
    <lineage>
        <taxon>Bacteria</taxon>
        <taxon>Bacillati</taxon>
        <taxon>Bacillota</taxon>
        <taxon>Negativicutes</taxon>
        <taxon>Selenomonadales</taxon>
        <taxon>Selenomonadaceae</taxon>
        <taxon>Megamonas</taxon>
    </lineage>
</organism>
<evidence type="ECO:0000313" key="1">
    <source>
        <dbReference type="EMBL" id="EHR38752.1"/>
    </source>
</evidence>
<dbReference type="GeneID" id="62778738"/>
<protein>
    <submittedName>
        <fullName evidence="1">Uncharacterized protein</fullName>
    </submittedName>
</protein>
<accession>A0ABN0EKK0</accession>
<name>A0ABN0EKK0_9FIRM</name>
<evidence type="ECO:0000313" key="2">
    <source>
        <dbReference type="Proteomes" id="UP000005963"/>
    </source>
</evidence>
<reference evidence="1 2" key="1">
    <citation type="submission" date="2012-01" db="EMBL/GenBank/DDBJ databases">
        <title>The Genome Sequence of Megamonas funiformis YIT 11815.</title>
        <authorList>
            <consortium name="The Broad Institute Genome Sequencing Platform"/>
            <person name="Earl A."/>
            <person name="Ward D."/>
            <person name="Feldgarden M."/>
            <person name="Gevers D."/>
            <person name="Morotomi M."/>
            <person name="Young S.K."/>
            <person name="Zeng Q."/>
            <person name="Gargeya S."/>
            <person name="Fitzgerald M."/>
            <person name="Haas B."/>
            <person name="Abouelleil A."/>
            <person name="Alvarado L."/>
            <person name="Arachchi H.M."/>
            <person name="Berlin A."/>
            <person name="Chapman S.B."/>
            <person name="Gearin G."/>
            <person name="Goldberg J."/>
            <person name="Griggs A."/>
            <person name="Gujja S."/>
            <person name="Hansen M."/>
            <person name="Heiman D."/>
            <person name="Howarth C."/>
            <person name="Larimer J."/>
            <person name="Lui A."/>
            <person name="MacDonald P.J.P."/>
            <person name="McCowen C."/>
            <person name="Montmayeur A."/>
            <person name="Murphy C."/>
            <person name="Neiman D."/>
            <person name="Pearson M."/>
            <person name="Priest M."/>
            <person name="Roberts A."/>
            <person name="Saif S."/>
            <person name="Shea T."/>
            <person name="Sisk P."/>
            <person name="Stolte C."/>
            <person name="Sykes S."/>
            <person name="Wortman J."/>
            <person name="Nusbaum C."/>
            <person name="Birren B."/>
        </authorList>
    </citation>
    <scope>NUCLEOTIDE SEQUENCE [LARGE SCALE GENOMIC DNA]</scope>
    <source>
        <strain evidence="1 2">YIT 11815</strain>
    </source>
</reference>